<evidence type="ECO:0000313" key="4">
    <source>
        <dbReference type="Proteomes" id="UP000199111"/>
    </source>
</evidence>
<sequence length="413" mass="43225">MSDLEERLRAALDARAGTYTAAADAWLGVRRRTRGRRLRRWAAVPVMAAVAAAAWFAAGLPAGDGGDTTAASVSAAGQSFEKELRDYPPIGEVLAIPHPDYPDVPIRAWYSRGKEAGPLRFCGARQVTDAGGTVSVCKPVEHWDGEEAGRIGGTTGSVPFPAEIVVFGAAKESVHAVKATVGGDRSFPGTVIRGRGMPLPVWAVRFPGDSLGTPPAVSYVFADERGKPLQRLDDVITPACHKDRAPAGAGVPLPGGISAHLHAANCLVFWRDGMQAGLVGGDSRATLGAGLEQMKAPVTVWVGPGQAVDSLWYGYTGAGTARVELRLRGGERVSADTIGAFPEQGIRLFGGELPAGADPNRDGAVYVGFDAAGDELWRHEVPQRRPRGARTPAPGDSGQNGHGGLRVPLTGTR</sequence>
<feature type="region of interest" description="Disordered" evidence="1">
    <location>
        <begin position="380"/>
        <end position="413"/>
    </location>
</feature>
<evidence type="ECO:0000313" key="3">
    <source>
        <dbReference type="EMBL" id="SFK80585.1"/>
    </source>
</evidence>
<keyword evidence="2" id="KW-0812">Transmembrane</keyword>
<evidence type="ECO:0000256" key="1">
    <source>
        <dbReference type="SAM" id="MobiDB-lite"/>
    </source>
</evidence>
<evidence type="ECO:0000256" key="2">
    <source>
        <dbReference type="SAM" id="Phobius"/>
    </source>
</evidence>
<protein>
    <submittedName>
        <fullName evidence="3">Uncharacterized protein</fullName>
    </submittedName>
</protein>
<dbReference type="AlphaFoldDB" id="A0A1I4CI11"/>
<dbReference type="RefSeq" id="WP_093891101.1">
    <property type="nucleotide sequence ID" value="NZ_FOQY01000036.1"/>
</dbReference>
<dbReference type="GeneID" id="96302547"/>
<keyword evidence="2" id="KW-1133">Transmembrane helix</keyword>
<reference evidence="4" key="1">
    <citation type="submission" date="2016-10" db="EMBL/GenBank/DDBJ databases">
        <authorList>
            <person name="Varghese N."/>
            <person name="Submissions S."/>
        </authorList>
    </citation>
    <scope>NUCLEOTIDE SEQUENCE [LARGE SCALE GENOMIC DNA]</scope>
    <source>
        <strain evidence="4">CGMCC 4.2126</strain>
    </source>
</reference>
<organism evidence="3 4">
    <name type="scientific">Streptosporangium canum</name>
    <dbReference type="NCBI Taxonomy" id="324952"/>
    <lineage>
        <taxon>Bacteria</taxon>
        <taxon>Bacillati</taxon>
        <taxon>Actinomycetota</taxon>
        <taxon>Actinomycetes</taxon>
        <taxon>Streptosporangiales</taxon>
        <taxon>Streptosporangiaceae</taxon>
        <taxon>Streptosporangium</taxon>
    </lineage>
</organism>
<dbReference type="EMBL" id="FOQY01000036">
    <property type="protein sequence ID" value="SFK80585.1"/>
    <property type="molecule type" value="Genomic_DNA"/>
</dbReference>
<accession>A0A1I4CI11</accession>
<name>A0A1I4CI11_9ACTN</name>
<dbReference type="Proteomes" id="UP000199111">
    <property type="component" value="Unassembled WGS sequence"/>
</dbReference>
<proteinExistence type="predicted"/>
<keyword evidence="2" id="KW-0472">Membrane</keyword>
<gene>
    <name evidence="3" type="ORF">SAMN05216275_1368</name>
</gene>
<feature type="transmembrane region" description="Helical" evidence="2">
    <location>
        <begin position="41"/>
        <end position="60"/>
    </location>
</feature>
<keyword evidence="4" id="KW-1185">Reference proteome</keyword>